<name>S6V0E1_PSESF</name>
<accession>S6V0E1</accession>
<dbReference type="EMBL" id="AOKG01001414">
    <property type="protein sequence ID" value="EPN47596.1"/>
    <property type="molecule type" value="Genomic_DNA"/>
</dbReference>
<feature type="non-terminal residue" evidence="1">
    <location>
        <position position="98"/>
    </location>
</feature>
<protein>
    <submittedName>
        <fullName evidence="1">Uncharacterized protein</fullName>
    </submittedName>
</protein>
<proteinExistence type="predicted"/>
<evidence type="ECO:0000313" key="2">
    <source>
        <dbReference type="Proteomes" id="UP000015729"/>
    </source>
</evidence>
<dbReference type="Proteomes" id="UP000015729">
    <property type="component" value="Unassembled WGS sequence"/>
</dbReference>
<gene>
    <name evidence="1" type="ORF">A244_20321</name>
</gene>
<dbReference type="Gene3D" id="3.40.630.10">
    <property type="entry name" value="Zn peptidases"/>
    <property type="match status" value="1"/>
</dbReference>
<reference evidence="1 2" key="1">
    <citation type="journal article" date="2013" name="PLoS Pathog.">
        <title>Genomic analysis of the Kiwifruit pathogen Pseudomonas syringae pv. actinidiae provides insight into the origins of an emergent plant disease.</title>
        <authorList>
            <person name="McCann H.C."/>
            <person name="Rikkerink E.H."/>
            <person name="Bertels F."/>
            <person name="Fiers M."/>
            <person name="Lu A."/>
            <person name="Rees-George J."/>
            <person name="Andersen M.T."/>
            <person name="Gleave A.P."/>
            <person name="Haubold B."/>
            <person name="Wohlers M.W."/>
            <person name="Guttman D.S."/>
            <person name="Wang P.W."/>
            <person name="Straub C."/>
            <person name="Vanneste J.L."/>
            <person name="Rainey P.B."/>
            <person name="Templeton M.D."/>
        </authorList>
    </citation>
    <scope>NUCLEOTIDE SEQUENCE [LARGE SCALE GENOMIC DNA]</scope>
    <source>
        <strain evidence="1 2">ICMP 18807</strain>
    </source>
</reference>
<evidence type="ECO:0000313" key="1">
    <source>
        <dbReference type="EMBL" id="EPN47596.1"/>
    </source>
</evidence>
<dbReference type="PATRIC" id="fig|1194404.4.peg.4187"/>
<sequence length="98" mass="10709">AIPEAVKTALADIEVGGGPGDPDIDPDWGDPALSLSEKVFGWNTHIRFVVDSDYNAFIPAVRAHLDAHGFTQVEVRQTRMDVMHATRLSPDSPWVGWA</sequence>
<organism evidence="1 2">
    <name type="scientific">Pseudomonas syringae pv. actinidiae ICMP 18807</name>
    <dbReference type="NCBI Taxonomy" id="1194404"/>
    <lineage>
        <taxon>Bacteria</taxon>
        <taxon>Pseudomonadati</taxon>
        <taxon>Pseudomonadota</taxon>
        <taxon>Gammaproteobacteria</taxon>
        <taxon>Pseudomonadales</taxon>
        <taxon>Pseudomonadaceae</taxon>
        <taxon>Pseudomonas</taxon>
        <taxon>Pseudomonas syringae</taxon>
    </lineage>
</organism>
<feature type="non-terminal residue" evidence="1">
    <location>
        <position position="1"/>
    </location>
</feature>
<dbReference type="Gene3D" id="3.30.70.360">
    <property type="match status" value="1"/>
</dbReference>
<comment type="caution">
    <text evidence="1">The sequence shown here is derived from an EMBL/GenBank/DDBJ whole genome shotgun (WGS) entry which is preliminary data.</text>
</comment>
<dbReference type="AlphaFoldDB" id="S6V0E1"/>